<name>A0ABW5G4P7_9PSEU</name>
<reference evidence="3" key="1">
    <citation type="journal article" date="2019" name="Int. J. Syst. Evol. Microbiol.">
        <title>The Global Catalogue of Microorganisms (GCM) 10K type strain sequencing project: providing services to taxonomists for standard genome sequencing and annotation.</title>
        <authorList>
            <consortium name="The Broad Institute Genomics Platform"/>
            <consortium name="The Broad Institute Genome Sequencing Center for Infectious Disease"/>
            <person name="Wu L."/>
            <person name="Ma J."/>
        </authorList>
    </citation>
    <scope>NUCLEOTIDE SEQUENCE [LARGE SCALE GENOMIC DNA]</scope>
    <source>
        <strain evidence="3">CGMCC 4.7645</strain>
    </source>
</reference>
<keyword evidence="1" id="KW-1133">Transmembrane helix</keyword>
<evidence type="ECO:0000256" key="1">
    <source>
        <dbReference type="SAM" id="Phobius"/>
    </source>
</evidence>
<comment type="caution">
    <text evidence="2">The sequence shown here is derived from an EMBL/GenBank/DDBJ whole genome shotgun (WGS) entry which is preliminary data.</text>
</comment>
<evidence type="ECO:0000313" key="2">
    <source>
        <dbReference type="EMBL" id="MFD2420692.1"/>
    </source>
</evidence>
<feature type="transmembrane region" description="Helical" evidence="1">
    <location>
        <begin position="123"/>
        <end position="146"/>
    </location>
</feature>
<gene>
    <name evidence="2" type="ORF">ACFSXZ_30625</name>
</gene>
<evidence type="ECO:0000313" key="3">
    <source>
        <dbReference type="Proteomes" id="UP001597417"/>
    </source>
</evidence>
<dbReference type="RefSeq" id="WP_378268882.1">
    <property type="nucleotide sequence ID" value="NZ_JBHUKR010000020.1"/>
</dbReference>
<keyword evidence="1" id="KW-0472">Membrane</keyword>
<feature type="transmembrane region" description="Helical" evidence="1">
    <location>
        <begin position="39"/>
        <end position="62"/>
    </location>
</feature>
<dbReference type="Proteomes" id="UP001597417">
    <property type="component" value="Unassembled WGS sequence"/>
</dbReference>
<keyword evidence="1" id="KW-0812">Transmembrane</keyword>
<dbReference type="EMBL" id="JBHUKR010000020">
    <property type="protein sequence ID" value="MFD2420692.1"/>
    <property type="molecule type" value="Genomic_DNA"/>
</dbReference>
<protein>
    <submittedName>
        <fullName evidence="2">Uncharacterized protein</fullName>
    </submittedName>
</protein>
<feature type="transmembrane region" description="Helical" evidence="1">
    <location>
        <begin position="68"/>
        <end position="86"/>
    </location>
</feature>
<feature type="transmembrane region" description="Helical" evidence="1">
    <location>
        <begin position="98"/>
        <end position="117"/>
    </location>
</feature>
<sequence length="171" mass="18250">MTEEMVHMGAMGLLTSVVAPGIVMAGRRFVPWRRVPAQPVLVLPLFLALHAAITIAMGVAEFAVPADLALHGLLLVAAMWFWLPVLQPRPGAPDAARTVYLFLAGPSLDLAAVYLIIRGNEPGGLAMIVGMLPLGIAAVAVTWRWMAREDRLARQRETGLSLAGGRPEAGK</sequence>
<organism evidence="2 3">
    <name type="scientific">Amycolatopsis pigmentata</name>
    <dbReference type="NCBI Taxonomy" id="450801"/>
    <lineage>
        <taxon>Bacteria</taxon>
        <taxon>Bacillati</taxon>
        <taxon>Actinomycetota</taxon>
        <taxon>Actinomycetes</taxon>
        <taxon>Pseudonocardiales</taxon>
        <taxon>Pseudonocardiaceae</taxon>
        <taxon>Amycolatopsis</taxon>
    </lineage>
</organism>
<keyword evidence="3" id="KW-1185">Reference proteome</keyword>
<feature type="transmembrane region" description="Helical" evidence="1">
    <location>
        <begin position="6"/>
        <end position="27"/>
    </location>
</feature>
<accession>A0ABW5G4P7</accession>
<proteinExistence type="predicted"/>